<dbReference type="PANTHER" id="PTHR11647:SF1">
    <property type="entry name" value="COLLAPSIN RESPONSE MEDIATOR PROTEIN"/>
    <property type="match status" value="1"/>
</dbReference>
<proteinExistence type="predicted"/>
<dbReference type="InterPro" id="IPR032466">
    <property type="entry name" value="Metal_Hydrolase"/>
</dbReference>
<dbReference type="InterPro" id="IPR050378">
    <property type="entry name" value="Metallo-dep_Hydrolases_sf"/>
</dbReference>
<dbReference type="RefSeq" id="WP_068847081.1">
    <property type="nucleotide sequence ID" value="NZ_LYDR01000063.1"/>
</dbReference>
<dbReference type="InterPro" id="IPR011059">
    <property type="entry name" value="Metal-dep_hydrolase_composite"/>
</dbReference>
<evidence type="ECO:0000259" key="1">
    <source>
        <dbReference type="Pfam" id="PF07969"/>
    </source>
</evidence>
<dbReference type="PANTHER" id="PTHR11647">
    <property type="entry name" value="HYDRANTOINASE/DIHYDROPYRIMIDINASE FAMILY MEMBER"/>
    <property type="match status" value="1"/>
</dbReference>
<keyword evidence="3" id="KW-1185">Reference proteome</keyword>
<dbReference type="SUPFAM" id="SSF51556">
    <property type="entry name" value="Metallo-dependent hydrolases"/>
    <property type="match status" value="1"/>
</dbReference>
<reference evidence="2 3" key="1">
    <citation type="submission" date="2016-05" db="EMBL/GenBank/DDBJ databases">
        <title>Genomic and physiological characterization of Planctopirus sp. isolated from fresh water lake.</title>
        <authorList>
            <person name="Subhash Y."/>
            <person name="Ramana C."/>
        </authorList>
    </citation>
    <scope>NUCLEOTIDE SEQUENCE [LARGE SCALE GENOMIC DNA]</scope>
    <source>
        <strain evidence="2 3">JC280</strain>
    </source>
</reference>
<protein>
    <submittedName>
        <fullName evidence="2">Formylmethanofuran dehydrogenase subunit A</fullName>
    </submittedName>
</protein>
<dbReference type="Proteomes" id="UP000094828">
    <property type="component" value="Unassembled WGS sequence"/>
</dbReference>
<dbReference type="InterPro" id="IPR013108">
    <property type="entry name" value="Amidohydro_3"/>
</dbReference>
<name>A0A1C3EH51_9PLAN</name>
<dbReference type="EMBL" id="LYDR01000063">
    <property type="protein sequence ID" value="ODA32564.1"/>
    <property type="molecule type" value="Genomic_DNA"/>
</dbReference>
<feature type="domain" description="Amidohydrolase 3" evidence="1">
    <location>
        <begin position="45"/>
        <end position="491"/>
    </location>
</feature>
<evidence type="ECO:0000313" key="3">
    <source>
        <dbReference type="Proteomes" id="UP000094828"/>
    </source>
</evidence>
<accession>A0A1C3EH51</accession>
<gene>
    <name evidence="2" type="ORF">A6X21_19550</name>
</gene>
<dbReference type="OrthoDB" id="9775607at2"/>
<dbReference type="Gene3D" id="3.20.20.140">
    <property type="entry name" value="Metal-dependent hydrolases"/>
    <property type="match status" value="1"/>
</dbReference>
<organism evidence="2 3">
    <name type="scientific">Planctopirus hydrillae</name>
    <dbReference type="NCBI Taxonomy" id="1841610"/>
    <lineage>
        <taxon>Bacteria</taxon>
        <taxon>Pseudomonadati</taxon>
        <taxon>Planctomycetota</taxon>
        <taxon>Planctomycetia</taxon>
        <taxon>Planctomycetales</taxon>
        <taxon>Planctomycetaceae</taxon>
        <taxon>Planctopirus</taxon>
    </lineage>
</organism>
<dbReference type="InterPro" id="IPR012027">
    <property type="entry name" value="Formylmethanofuran_DH_asu"/>
</dbReference>
<sequence>MTTLVIRGGAVYDPLHHRDGEIIDLWIENGKVVEPPADPAFRADKVLDASGCVVMPGGVDMHCHIAGPKVNAARRMLAGAQRSARQLGVPEFPRAGNAGPVPSSFATGYLYAGLGYTTAFDAAIPPLHARAVHAEFADLPILDKGFYTLLGNNQFVMQCLEQNNQPALEAFVAWVLNAAYGYAVKIVNPGGVEYWKSARLPLYDLDMPIGSERVTPRHIVKQLAEAADRLRLPHPVHIHCNHLGIPGNWRTTLATMQSLEGHRGHFTHIQYHSYAGEPNDQATFGSATAQLVEYVESHPEITVDVGQVLFGDTVSMTGDSQVGYYLHRLTGRRWFSGDTEVEGGCGVVPITYRDKSAVHALQWAIGLEWYLLMSDPWRIAMSTDHPNGASFLAYPQIIALLMSESLRAEMLARLPAAMRSKTILGDLKREYSLREIAIITRAAPARMLGLANKGHLGSGADADVTIYSRQDDLREMFEIPRYVLKGGEVVVDGGELRSTPTGTTWHTLRTWDDAFEKQLASFFREHYTLNIKNYVLEPEDLAGQTAANSTSG</sequence>
<dbReference type="Pfam" id="PF07969">
    <property type="entry name" value="Amidohydro_3"/>
    <property type="match status" value="1"/>
</dbReference>
<dbReference type="STRING" id="1841610.A6X21_19550"/>
<evidence type="ECO:0000313" key="2">
    <source>
        <dbReference type="EMBL" id="ODA32564.1"/>
    </source>
</evidence>
<dbReference type="AlphaFoldDB" id="A0A1C3EH51"/>
<comment type="caution">
    <text evidence="2">The sequence shown here is derived from an EMBL/GenBank/DDBJ whole genome shotgun (WGS) entry which is preliminary data.</text>
</comment>
<dbReference type="NCBIfam" id="TIGR03121">
    <property type="entry name" value="one_C_dehyd_A"/>
    <property type="match status" value="1"/>
</dbReference>
<dbReference type="GO" id="GO:0016810">
    <property type="term" value="F:hydrolase activity, acting on carbon-nitrogen (but not peptide) bonds"/>
    <property type="evidence" value="ECO:0007669"/>
    <property type="project" value="InterPro"/>
</dbReference>
<dbReference type="SUPFAM" id="SSF51338">
    <property type="entry name" value="Composite domain of metallo-dependent hydrolases"/>
    <property type="match status" value="2"/>
</dbReference>